<dbReference type="OrthoDB" id="5848843at2759"/>
<proteinExistence type="predicted"/>
<reference evidence="3" key="1">
    <citation type="submission" date="2017-10" db="EMBL/GenBank/DDBJ databases">
        <title>Rapid genome shrinkage in a self-fertile nematode reveals novel sperm competition proteins.</title>
        <authorList>
            <person name="Yin D."/>
            <person name="Schwarz E.M."/>
            <person name="Thomas C.G."/>
            <person name="Felde R.L."/>
            <person name="Korf I.F."/>
            <person name="Cutter A.D."/>
            <person name="Schartner C.M."/>
            <person name="Ralston E.J."/>
            <person name="Meyer B.J."/>
            <person name="Haag E.S."/>
        </authorList>
    </citation>
    <scope>NUCLEOTIDE SEQUENCE [LARGE SCALE GENOMIC DNA]</scope>
    <source>
        <strain evidence="3">JU1422</strain>
    </source>
</reference>
<name>A0A2G5T840_9PELO</name>
<comment type="caution">
    <text evidence="2">The sequence shown here is derived from an EMBL/GenBank/DDBJ whole genome shotgun (WGS) entry which is preliminary data.</text>
</comment>
<organism evidence="2 3">
    <name type="scientific">Caenorhabditis nigoni</name>
    <dbReference type="NCBI Taxonomy" id="1611254"/>
    <lineage>
        <taxon>Eukaryota</taxon>
        <taxon>Metazoa</taxon>
        <taxon>Ecdysozoa</taxon>
        <taxon>Nematoda</taxon>
        <taxon>Chromadorea</taxon>
        <taxon>Rhabditida</taxon>
        <taxon>Rhabditina</taxon>
        <taxon>Rhabditomorpha</taxon>
        <taxon>Rhabditoidea</taxon>
        <taxon>Rhabditidae</taxon>
        <taxon>Peloderinae</taxon>
        <taxon>Caenorhabditis</taxon>
    </lineage>
</organism>
<dbReference type="AlphaFoldDB" id="A0A2G5T840"/>
<evidence type="ECO:0000313" key="3">
    <source>
        <dbReference type="Proteomes" id="UP000230233"/>
    </source>
</evidence>
<dbReference type="EMBL" id="PDUG01000005">
    <property type="protein sequence ID" value="PIC23256.1"/>
    <property type="molecule type" value="Genomic_DNA"/>
</dbReference>
<evidence type="ECO:0000313" key="2">
    <source>
        <dbReference type="EMBL" id="PIC23256.1"/>
    </source>
</evidence>
<keyword evidence="1" id="KW-0812">Transmembrane</keyword>
<keyword evidence="1" id="KW-1133">Transmembrane helix</keyword>
<dbReference type="Proteomes" id="UP000230233">
    <property type="component" value="Chromosome V"/>
</dbReference>
<keyword evidence="1" id="KW-0472">Membrane</keyword>
<evidence type="ECO:0000256" key="1">
    <source>
        <dbReference type="SAM" id="Phobius"/>
    </source>
</evidence>
<sequence length="151" mass="17364">MINNLSVDKFLISFTVCEIIELKVDDLGCIRGKDLILKIPIGSNVSVSVKKTHQHHQLFEMSRMDSYSSQIREEQKAILNGLLGIIYDNYDTTRKIQQTVDGIYRMVVALLLIVIALIIIAIFLICFFHCRRPNEERSPLHSNRKSHPIEI</sequence>
<keyword evidence="3" id="KW-1185">Reference proteome</keyword>
<gene>
    <name evidence="2" type="primary">Cni-F40A3.4</name>
    <name evidence="2" type="synonym">Cnig_chr_V.g17019</name>
    <name evidence="2" type="ORF">B9Z55_017019</name>
</gene>
<protein>
    <submittedName>
        <fullName evidence="2">Uncharacterized protein</fullName>
    </submittedName>
</protein>
<accession>A0A2G5T840</accession>
<feature type="transmembrane region" description="Helical" evidence="1">
    <location>
        <begin position="103"/>
        <end position="128"/>
    </location>
</feature>